<dbReference type="Proteomes" id="UP001556367">
    <property type="component" value="Unassembled WGS sequence"/>
</dbReference>
<reference evidence="3" key="1">
    <citation type="submission" date="2024-06" db="EMBL/GenBank/DDBJ databases">
        <title>Multi-omics analyses provide insights into the biosynthesis of the anticancer antibiotic pleurotin in Hohenbuehelia grisea.</title>
        <authorList>
            <person name="Weaver J.A."/>
            <person name="Alberti F."/>
        </authorList>
    </citation>
    <scope>NUCLEOTIDE SEQUENCE [LARGE SCALE GENOMIC DNA]</scope>
    <source>
        <strain evidence="3">T-177</strain>
    </source>
</reference>
<evidence type="ECO:0000313" key="2">
    <source>
        <dbReference type="EMBL" id="KAL0951691.1"/>
    </source>
</evidence>
<keyword evidence="3" id="KW-1185">Reference proteome</keyword>
<comment type="caution">
    <text evidence="2">The sequence shown here is derived from an EMBL/GenBank/DDBJ whole genome shotgun (WGS) entry which is preliminary data.</text>
</comment>
<dbReference type="EMBL" id="JASNQZ010000011">
    <property type="protein sequence ID" value="KAL0951691.1"/>
    <property type="molecule type" value="Genomic_DNA"/>
</dbReference>
<evidence type="ECO:0000313" key="3">
    <source>
        <dbReference type="Proteomes" id="UP001556367"/>
    </source>
</evidence>
<protein>
    <submittedName>
        <fullName evidence="2">Uncharacterized protein</fullName>
    </submittedName>
</protein>
<gene>
    <name evidence="2" type="ORF">HGRIS_008367</name>
</gene>
<name>A0ABR3J7R2_9AGAR</name>
<sequence>MGCFPSKPEAPKGLEPSSITHQTQIPIHPLHDAEAEWVVFTAGRPSFGFSQMPPSMRGKSIDQPRPQAGMGYYSRGASIDQPRPQAKKVVPPRISVDVPRPDLDRAAPPTARPVLPFKRPEFHRARSLGPVSPAMTNGNKPKVSFVAHVLSKHSEMKTIPLDDSPPMTAPATRDRF</sequence>
<accession>A0ABR3J7R2</accession>
<feature type="region of interest" description="Disordered" evidence="1">
    <location>
        <begin position="49"/>
        <end position="119"/>
    </location>
</feature>
<feature type="region of interest" description="Disordered" evidence="1">
    <location>
        <begin position="156"/>
        <end position="176"/>
    </location>
</feature>
<feature type="region of interest" description="Disordered" evidence="1">
    <location>
        <begin position="1"/>
        <end position="21"/>
    </location>
</feature>
<organism evidence="2 3">
    <name type="scientific">Hohenbuehelia grisea</name>
    <dbReference type="NCBI Taxonomy" id="104357"/>
    <lineage>
        <taxon>Eukaryota</taxon>
        <taxon>Fungi</taxon>
        <taxon>Dikarya</taxon>
        <taxon>Basidiomycota</taxon>
        <taxon>Agaricomycotina</taxon>
        <taxon>Agaricomycetes</taxon>
        <taxon>Agaricomycetidae</taxon>
        <taxon>Agaricales</taxon>
        <taxon>Pleurotineae</taxon>
        <taxon>Pleurotaceae</taxon>
        <taxon>Hohenbuehelia</taxon>
    </lineage>
</organism>
<proteinExistence type="predicted"/>
<evidence type="ECO:0000256" key="1">
    <source>
        <dbReference type="SAM" id="MobiDB-lite"/>
    </source>
</evidence>